<dbReference type="Proteomes" id="UP001165122">
    <property type="component" value="Unassembled WGS sequence"/>
</dbReference>
<dbReference type="AlphaFoldDB" id="A0A9W7CNI9"/>
<name>A0A9W7CNI9_9STRA</name>
<sequence length="895" mass="95837">MAQSGQILSLHLHHLTFISPPQTQTLSFSFQLSQFPPLFISAPDELRRGGMGYTVPFDKGCTSTFLMRNSVLENILSGAAPLNLMCLKKNGGVNGPVNAPPLLIASANVDLPTLSPPSTSHGSWGVTEKHVILRNLQNLIVCEAFIRVEILSSSVLRPTKLVPRAAELRRVGWSCNFKNVDWKPGRNWKGEEPCFAVKLDDYPVAKLTEDGWTNVATCRTVAEFMKLWEEGDNAVMCYQMQNGNGTGLAKNHVLLRGTGDFNIGDWERVSEGGDGITGEYGERIVNVSCLNPKGEVVGWVRISIGLFCGGVLLSDGGEGIDEVVEEEEDWVMKFRDANPSSSIEWNANKTVTGTNLNSSVAGTPVGNAALRLSPRGAGGVGGALSRGRSFSSPDERQGSKVMKSQTWSKGGLTEVGRGKGGPFLRERTPRQGSSRVEPGGGIGKLETPGGFTPGTYDTAESSFFDDSEGLKQRSVMTLSIYGEAESIALGTVPRRKFEADFVSDICAALEVSIDGVKLNGIRGGGILVDFEIEGEGDWIRSLKSQLMDPASSLMQGKVTSGALKLFGEVEYYIEEVEVGAEVEKKEDETVRRSGNFMFSAPHDRTLEVPGATRRKKRREGGMIVTKSEVVPVKLKNGRVARNGERDMPAFLYYFPGGEEDGRKPLRAWKPQAVGGLGKGKRKGGGGGGVAPTLKPEGVNEDDEEVMRAMGLTAGIQNEAGGSNLVREEKLGGGGGTGGGGSVLAKILQEMSANKGEPSVLARMFVELLAVQKQATLRKSLEVNRAQPKSGLEVDGPGLKLDVPPPPSPALSPDEEAELKKWFDSKKQKGTVMMFDLIKHFKNTVKGFVVGALTGGTKLAGDERISWEELMDTVGAAGSLTSKPGGRGGGDDVGFK</sequence>
<gene>
    <name evidence="2" type="ORF">TrLO_g90</name>
</gene>
<accession>A0A9W7CNI9</accession>
<dbReference type="EMBL" id="BRXW01000116">
    <property type="protein sequence ID" value="GMI07979.1"/>
    <property type="molecule type" value="Genomic_DNA"/>
</dbReference>
<evidence type="ECO:0000256" key="1">
    <source>
        <dbReference type="SAM" id="MobiDB-lite"/>
    </source>
</evidence>
<keyword evidence="3" id="KW-1185">Reference proteome</keyword>
<comment type="caution">
    <text evidence="2">The sequence shown here is derived from an EMBL/GenBank/DDBJ whole genome shotgun (WGS) entry which is preliminary data.</text>
</comment>
<reference evidence="3" key="1">
    <citation type="journal article" date="2023" name="Commun. Biol.">
        <title>Genome analysis of Parmales, the sister group of diatoms, reveals the evolutionary specialization of diatoms from phago-mixotrophs to photoautotrophs.</title>
        <authorList>
            <person name="Ban H."/>
            <person name="Sato S."/>
            <person name="Yoshikawa S."/>
            <person name="Yamada K."/>
            <person name="Nakamura Y."/>
            <person name="Ichinomiya M."/>
            <person name="Sato N."/>
            <person name="Blanc-Mathieu R."/>
            <person name="Endo H."/>
            <person name="Kuwata A."/>
            <person name="Ogata H."/>
        </authorList>
    </citation>
    <scope>NUCLEOTIDE SEQUENCE [LARGE SCALE GENOMIC DNA]</scope>
    <source>
        <strain evidence="3">NIES 3700</strain>
    </source>
</reference>
<organism evidence="2 3">
    <name type="scientific">Triparma laevis f. longispina</name>
    <dbReference type="NCBI Taxonomy" id="1714387"/>
    <lineage>
        <taxon>Eukaryota</taxon>
        <taxon>Sar</taxon>
        <taxon>Stramenopiles</taxon>
        <taxon>Ochrophyta</taxon>
        <taxon>Bolidophyceae</taxon>
        <taxon>Parmales</taxon>
        <taxon>Triparmaceae</taxon>
        <taxon>Triparma</taxon>
    </lineage>
</organism>
<dbReference type="OrthoDB" id="10331304at2759"/>
<protein>
    <submittedName>
        <fullName evidence="2">Uncharacterized protein</fullName>
    </submittedName>
</protein>
<evidence type="ECO:0000313" key="3">
    <source>
        <dbReference type="Proteomes" id="UP001165122"/>
    </source>
</evidence>
<proteinExistence type="predicted"/>
<feature type="region of interest" description="Disordered" evidence="1">
    <location>
        <begin position="377"/>
        <end position="455"/>
    </location>
</feature>
<feature type="region of interest" description="Disordered" evidence="1">
    <location>
        <begin position="673"/>
        <end position="697"/>
    </location>
</feature>
<evidence type="ECO:0000313" key="2">
    <source>
        <dbReference type="EMBL" id="GMI07979.1"/>
    </source>
</evidence>
<feature type="region of interest" description="Disordered" evidence="1">
    <location>
        <begin position="876"/>
        <end position="895"/>
    </location>
</feature>